<dbReference type="InterPro" id="IPR011990">
    <property type="entry name" value="TPR-like_helical_dom_sf"/>
</dbReference>
<keyword evidence="7" id="KW-1185">Reference proteome</keyword>
<evidence type="ECO:0000256" key="2">
    <source>
        <dbReference type="ARBA" id="ARBA00022803"/>
    </source>
</evidence>
<dbReference type="InterPro" id="IPR019734">
    <property type="entry name" value="TPR_rpt"/>
</dbReference>
<keyword evidence="5" id="KW-0732">Signal</keyword>
<evidence type="ECO:0000313" key="7">
    <source>
        <dbReference type="Proteomes" id="UP001228905"/>
    </source>
</evidence>
<proteinExistence type="predicted"/>
<name>A0ABU0IUU4_9CAUL</name>
<dbReference type="Proteomes" id="UP001228905">
    <property type="component" value="Unassembled WGS sequence"/>
</dbReference>
<accession>A0ABU0IUU4</accession>
<feature type="region of interest" description="Disordered" evidence="4">
    <location>
        <begin position="255"/>
        <end position="286"/>
    </location>
</feature>
<keyword evidence="2 3" id="KW-0802">TPR repeat</keyword>
<evidence type="ECO:0000256" key="3">
    <source>
        <dbReference type="PROSITE-ProRule" id="PRU00339"/>
    </source>
</evidence>
<feature type="chain" id="PRO_5045055742" evidence="5">
    <location>
        <begin position="22"/>
        <end position="286"/>
    </location>
</feature>
<dbReference type="Gene3D" id="1.25.40.10">
    <property type="entry name" value="Tetratricopeptide repeat domain"/>
    <property type="match status" value="1"/>
</dbReference>
<feature type="signal peptide" evidence="5">
    <location>
        <begin position="1"/>
        <end position="21"/>
    </location>
</feature>
<dbReference type="PROSITE" id="PS50005">
    <property type="entry name" value="TPR"/>
    <property type="match status" value="1"/>
</dbReference>
<protein>
    <submittedName>
        <fullName evidence="6">Tetratricopeptide (TPR) repeat protein</fullName>
    </submittedName>
</protein>
<comment type="caution">
    <text evidence="6">The sequence shown here is derived from an EMBL/GenBank/DDBJ whole genome shotgun (WGS) entry which is preliminary data.</text>
</comment>
<dbReference type="EMBL" id="JAUSVS010000008">
    <property type="protein sequence ID" value="MDQ0465787.1"/>
    <property type="molecule type" value="Genomic_DNA"/>
</dbReference>
<evidence type="ECO:0000256" key="4">
    <source>
        <dbReference type="SAM" id="MobiDB-lite"/>
    </source>
</evidence>
<feature type="repeat" description="TPR" evidence="3">
    <location>
        <begin position="207"/>
        <end position="240"/>
    </location>
</feature>
<sequence length="286" mass="30169">MSGKSRWVSIALTVAAGLVLASPGAALARAKGDPAAIAGAADFAALDAQEAADAKIVQSALKTLIEERGPGLKRKLPQIRAVLARAPAVYPLVEKREGGLIIVRSDNLALGLVSALTGGGGEGQTTVEQRFNTYIYAAYILGWYANETRHAEDALEPLAKGLALQPGNAMLTGEQNAALIVLRRFPEALAANDLALAQPFIDDVFHAQLLRNRGYVLIELGRMDEAETAYNESLKLAPGNRTALSELEFIRQRRAGMPPVPGAGPVMYTGDKPTPGQTPPPADDGN</sequence>
<dbReference type="InterPro" id="IPR013105">
    <property type="entry name" value="TPR_2"/>
</dbReference>
<evidence type="ECO:0000256" key="1">
    <source>
        <dbReference type="ARBA" id="ARBA00022737"/>
    </source>
</evidence>
<reference evidence="6 7" key="1">
    <citation type="submission" date="2023-07" db="EMBL/GenBank/DDBJ databases">
        <title>Genomic Encyclopedia of Type Strains, Phase IV (KMG-IV): sequencing the most valuable type-strain genomes for metagenomic binning, comparative biology and taxonomic classification.</title>
        <authorList>
            <person name="Goeker M."/>
        </authorList>
    </citation>
    <scope>NUCLEOTIDE SEQUENCE [LARGE SCALE GENOMIC DNA]</scope>
    <source>
        <strain evidence="6 7">DSM 18695</strain>
    </source>
</reference>
<gene>
    <name evidence="6" type="ORF">QO010_003579</name>
</gene>
<organism evidence="6 7">
    <name type="scientific">Caulobacter ginsengisoli</name>
    <dbReference type="NCBI Taxonomy" id="400775"/>
    <lineage>
        <taxon>Bacteria</taxon>
        <taxon>Pseudomonadati</taxon>
        <taxon>Pseudomonadota</taxon>
        <taxon>Alphaproteobacteria</taxon>
        <taxon>Caulobacterales</taxon>
        <taxon>Caulobacteraceae</taxon>
        <taxon>Caulobacter</taxon>
    </lineage>
</organism>
<evidence type="ECO:0000256" key="5">
    <source>
        <dbReference type="SAM" id="SignalP"/>
    </source>
</evidence>
<evidence type="ECO:0000313" key="6">
    <source>
        <dbReference type="EMBL" id="MDQ0465787.1"/>
    </source>
</evidence>
<dbReference type="Pfam" id="PF07719">
    <property type="entry name" value="TPR_2"/>
    <property type="match status" value="1"/>
</dbReference>
<keyword evidence="1" id="KW-0677">Repeat</keyword>
<feature type="compositionally biased region" description="Pro residues" evidence="4">
    <location>
        <begin position="276"/>
        <end position="286"/>
    </location>
</feature>
<dbReference type="SMART" id="SM00028">
    <property type="entry name" value="TPR"/>
    <property type="match status" value="2"/>
</dbReference>
<dbReference type="RefSeq" id="WP_307351401.1">
    <property type="nucleotide sequence ID" value="NZ_JAUSVS010000008.1"/>
</dbReference>
<dbReference type="SUPFAM" id="SSF48452">
    <property type="entry name" value="TPR-like"/>
    <property type="match status" value="1"/>
</dbReference>